<keyword evidence="3" id="KW-1185">Reference proteome</keyword>
<evidence type="ECO:0000313" key="2">
    <source>
        <dbReference type="EMBL" id="QHO69205.1"/>
    </source>
</evidence>
<reference evidence="2 3" key="1">
    <citation type="submission" date="2016-09" db="EMBL/GenBank/DDBJ databases">
        <title>Complete genome sequence of microbes from the polar regions.</title>
        <authorList>
            <person name="Liao L."/>
            <person name="Chen B."/>
        </authorList>
    </citation>
    <scope>NUCLEOTIDE SEQUENCE [LARGE SCALE GENOMIC DNA]</scope>
    <source>
        <strain evidence="2 3">ZS314</strain>
    </source>
</reference>
<protein>
    <submittedName>
        <fullName evidence="2">Uncharacterized protein</fullName>
    </submittedName>
</protein>
<dbReference type="EMBL" id="CP017146">
    <property type="protein sequence ID" value="QHO69205.1"/>
    <property type="molecule type" value="Genomic_DNA"/>
</dbReference>
<feature type="transmembrane region" description="Helical" evidence="1">
    <location>
        <begin position="77"/>
        <end position="104"/>
    </location>
</feature>
<organism evidence="2 3">
    <name type="scientific">Marisediminicola antarctica</name>
    <dbReference type="NCBI Taxonomy" id="674079"/>
    <lineage>
        <taxon>Bacteria</taxon>
        <taxon>Bacillati</taxon>
        <taxon>Actinomycetota</taxon>
        <taxon>Actinomycetes</taxon>
        <taxon>Micrococcales</taxon>
        <taxon>Microbacteriaceae</taxon>
        <taxon>Marisediminicola</taxon>
    </lineage>
</organism>
<sequence length="111" mass="11789">MRLPPDRCGSLVIVVVTMLSWRDELPSGIVLRNDVGLAPTVPTWLMFVGLVAVLLGVGIGALSLVPEGPNDARSRRVPLFWCGAVAGCAATIFAGLYGLVPFFVASRPLRD</sequence>
<keyword evidence="1" id="KW-0472">Membrane</keyword>
<evidence type="ECO:0000313" key="3">
    <source>
        <dbReference type="Proteomes" id="UP000464507"/>
    </source>
</evidence>
<gene>
    <name evidence="2" type="ORF">BHD05_05620</name>
</gene>
<evidence type="ECO:0000256" key="1">
    <source>
        <dbReference type="SAM" id="Phobius"/>
    </source>
</evidence>
<dbReference type="Proteomes" id="UP000464507">
    <property type="component" value="Chromosome"/>
</dbReference>
<feature type="transmembrane region" description="Helical" evidence="1">
    <location>
        <begin position="46"/>
        <end position="65"/>
    </location>
</feature>
<name>A0A7L5AHH5_9MICO</name>
<dbReference type="KEGG" id="mant:BHD05_05620"/>
<keyword evidence="1" id="KW-1133">Transmembrane helix</keyword>
<proteinExistence type="predicted"/>
<dbReference type="AlphaFoldDB" id="A0A7L5AHH5"/>
<accession>A0A7L5AHH5</accession>
<keyword evidence="1" id="KW-0812">Transmembrane</keyword>